<name>A0ABN6D6S9_9BURK</name>
<dbReference type="InterPro" id="IPR000792">
    <property type="entry name" value="Tscrpt_reg_LuxR_C"/>
</dbReference>
<evidence type="ECO:0000313" key="6">
    <source>
        <dbReference type="Proteomes" id="UP000824366"/>
    </source>
</evidence>
<dbReference type="SUPFAM" id="SSF46894">
    <property type="entry name" value="C-terminal effector domain of the bipartite response regulators"/>
    <property type="match status" value="1"/>
</dbReference>
<keyword evidence="6" id="KW-1185">Reference proteome</keyword>
<dbReference type="Pfam" id="PF00196">
    <property type="entry name" value="GerE"/>
    <property type="match status" value="1"/>
</dbReference>
<keyword evidence="3" id="KW-0804">Transcription</keyword>
<dbReference type="InterPro" id="IPR016032">
    <property type="entry name" value="Sig_transdc_resp-reg_C-effctor"/>
</dbReference>
<dbReference type="SMART" id="SM00421">
    <property type="entry name" value="HTH_LUXR"/>
    <property type="match status" value="1"/>
</dbReference>
<accession>A0ABN6D6S9</accession>
<evidence type="ECO:0000313" key="5">
    <source>
        <dbReference type="EMBL" id="BCO26554.1"/>
    </source>
</evidence>
<evidence type="ECO:0000259" key="4">
    <source>
        <dbReference type="PROSITE" id="PS50043"/>
    </source>
</evidence>
<dbReference type="InterPro" id="IPR036388">
    <property type="entry name" value="WH-like_DNA-bd_sf"/>
</dbReference>
<reference evidence="5 6" key="1">
    <citation type="journal article" date="2021" name="Microbiol. Spectr.">
        <title>A Single Bacterium Capable of Oxidation and Reduction of Iron at Circumneutral pH.</title>
        <authorList>
            <person name="Kato S."/>
            <person name="Ohkuma M."/>
        </authorList>
    </citation>
    <scope>NUCLEOTIDE SEQUENCE [LARGE SCALE GENOMIC DNA]</scope>
    <source>
        <strain evidence="5 6">MIZ03</strain>
    </source>
</reference>
<dbReference type="PRINTS" id="PR00038">
    <property type="entry name" value="HTHLUXR"/>
</dbReference>
<protein>
    <recommendedName>
        <fullName evidence="4">HTH luxR-type domain-containing protein</fullName>
    </recommendedName>
</protein>
<dbReference type="PROSITE" id="PS50043">
    <property type="entry name" value="HTH_LUXR_2"/>
    <property type="match status" value="1"/>
</dbReference>
<dbReference type="Gene3D" id="1.10.10.10">
    <property type="entry name" value="Winged helix-like DNA-binding domain superfamily/Winged helix DNA-binding domain"/>
    <property type="match status" value="1"/>
</dbReference>
<dbReference type="CDD" id="cd06170">
    <property type="entry name" value="LuxR_C_like"/>
    <property type="match status" value="1"/>
</dbReference>
<sequence>MTSASREVNPERLLRDALHSLRLIVPFRAAWWGQCSAGLANLPPRNWMHGHINLSASFAQEWNHLAERDEFARDSMRQLDTVVRMSGHDDPWPEVSAFSRLHDLYHVMALTTELSGNGFLFFVSLYRSETSPAFSDNESALFAEFVAHLQHHWRGRVREFLQHTTVPSPDGFGLADAYGDLFYLDKRLGVAIHKAYPNWVGSRLPPELVPALRQIPSAISVAGRGLTLQPCGELVVLSLDGVSGRDVLTPRERSVAMLYSRGHSYKEIARLLTLSPATVRTYLRNAYLQLGVRNKIELGVALQMPATQR</sequence>
<evidence type="ECO:0000256" key="1">
    <source>
        <dbReference type="ARBA" id="ARBA00023015"/>
    </source>
</evidence>
<dbReference type="EMBL" id="AP024238">
    <property type="protein sequence ID" value="BCO26554.1"/>
    <property type="molecule type" value="Genomic_DNA"/>
</dbReference>
<dbReference type="PANTHER" id="PTHR44688:SF16">
    <property type="entry name" value="DNA-BINDING TRANSCRIPTIONAL ACTIVATOR DEVR_DOSR"/>
    <property type="match status" value="1"/>
</dbReference>
<evidence type="ECO:0000256" key="2">
    <source>
        <dbReference type="ARBA" id="ARBA00023125"/>
    </source>
</evidence>
<gene>
    <name evidence="5" type="ORF">MIZ03_1437</name>
</gene>
<dbReference type="PANTHER" id="PTHR44688">
    <property type="entry name" value="DNA-BINDING TRANSCRIPTIONAL ACTIVATOR DEVR_DOSR"/>
    <property type="match status" value="1"/>
</dbReference>
<keyword evidence="2" id="KW-0238">DNA-binding</keyword>
<feature type="domain" description="HTH luxR-type" evidence="4">
    <location>
        <begin position="241"/>
        <end position="306"/>
    </location>
</feature>
<keyword evidence="1" id="KW-0805">Transcription regulation</keyword>
<dbReference type="Proteomes" id="UP000824366">
    <property type="component" value="Chromosome"/>
</dbReference>
<organism evidence="5 6">
    <name type="scientific">Rhodoferax lithotrophicus</name>
    <dbReference type="NCBI Taxonomy" id="2798804"/>
    <lineage>
        <taxon>Bacteria</taxon>
        <taxon>Pseudomonadati</taxon>
        <taxon>Pseudomonadota</taxon>
        <taxon>Betaproteobacteria</taxon>
        <taxon>Burkholderiales</taxon>
        <taxon>Comamonadaceae</taxon>
        <taxon>Rhodoferax</taxon>
    </lineage>
</organism>
<evidence type="ECO:0000256" key="3">
    <source>
        <dbReference type="ARBA" id="ARBA00023163"/>
    </source>
</evidence>
<proteinExistence type="predicted"/>